<gene>
    <name evidence="8" type="primary">ndk</name>
    <name evidence="13" type="ORF">bsdE14_35370</name>
</gene>
<feature type="active site" description="Pros-phosphohistidine intermediate" evidence="8">
    <location>
        <position position="115"/>
    </location>
</feature>
<organism evidence="13 14">
    <name type="scientific">Clostridium omnivorum</name>
    <dbReference type="NCBI Taxonomy" id="1604902"/>
    <lineage>
        <taxon>Bacteria</taxon>
        <taxon>Bacillati</taxon>
        <taxon>Bacillota</taxon>
        <taxon>Clostridia</taxon>
        <taxon>Eubacteriales</taxon>
        <taxon>Clostridiaceae</taxon>
        <taxon>Clostridium</taxon>
    </lineage>
</organism>
<keyword evidence="7 8" id="KW-0546">Nucleotide metabolism</keyword>
<comment type="subcellular location">
    <subcellularLocation>
        <location evidence="8">Cytoplasm</location>
    </subcellularLocation>
</comment>
<evidence type="ECO:0000256" key="3">
    <source>
        <dbReference type="ARBA" id="ARBA00022679"/>
    </source>
</evidence>
<feature type="binding site" evidence="8">
    <location>
        <position position="9"/>
    </location>
    <ligand>
        <name>ATP</name>
        <dbReference type="ChEBI" id="CHEBI:30616"/>
    </ligand>
</feature>
<evidence type="ECO:0000256" key="6">
    <source>
        <dbReference type="ARBA" id="ARBA00022840"/>
    </source>
</evidence>
<evidence type="ECO:0000256" key="9">
    <source>
        <dbReference type="PROSITE-ProRule" id="PRU00706"/>
    </source>
</evidence>
<dbReference type="Gene3D" id="3.30.70.141">
    <property type="entry name" value="Nucleoside diphosphate kinase-like domain"/>
    <property type="match status" value="1"/>
</dbReference>
<evidence type="ECO:0000256" key="8">
    <source>
        <dbReference type="HAMAP-Rule" id="MF_00451"/>
    </source>
</evidence>
<evidence type="ECO:0000256" key="2">
    <source>
        <dbReference type="ARBA" id="ARBA00008142"/>
    </source>
</evidence>
<keyword evidence="3 8" id="KW-0808">Transferase</keyword>
<evidence type="ECO:0000256" key="1">
    <source>
        <dbReference type="ARBA" id="ARBA00001946"/>
    </source>
</evidence>
<dbReference type="PRINTS" id="PR01243">
    <property type="entry name" value="NUCDPKINASE"/>
</dbReference>
<feature type="binding site" evidence="8">
    <location>
        <position position="102"/>
    </location>
    <ligand>
        <name>ATP</name>
        <dbReference type="ChEBI" id="CHEBI:30616"/>
    </ligand>
</feature>
<dbReference type="InterPro" id="IPR036850">
    <property type="entry name" value="NDK-like_dom_sf"/>
</dbReference>
<comment type="catalytic activity">
    <reaction evidence="8 11">
        <text>a 2'-deoxyribonucleoside 5'-diphosphate + ATP = a 2'-deoxyribonucleoside 5'-triphosphate + ADP</text>
        <dbReference type="Rhea" id="RHEA:44640"/>
        <dbReference type="ChEBI" id="CHEBI:30616"/>
        <dbReference type="ChEBI" id="CHEBI:61560"/>
        <dbReference type="ChEBI" id="CHEBI:73316"/>
        <dbReference type="ChEBI" id="CHEBI:456216"/>
        <dbReference type="EC" id="2.7.4.6"/>
    </reaction>
</comment>
<comment type="subunit">
    <text evidence="8">Homotetramer.</text>
</comment>
<keyword evidence="5 8" id="KW-0418">Kinase</keyword>
<evidence type="ECO:0000259" key="12">
    <source>
        <dbReference type="SMART" id="SM00562"/>
    </source>
</evidence>
<evidence type="ECO:0000256" key="7">
    <source>
        <dbReference type="ARBA" id="ARBA00023080"/>
    </source>
</evidence>
<dbReference type="PANTHER" id="PTHR11349">
    <property type="entry name" value="NUCLEOSIDE DIPHOSPHATE KINASE"/>
    <property type="match status" value="1"/>
</dbReference>
<comment type="function">
    <text evidence="8">Major role in the synthesis of nucleoside triphosphates other than ATP. The ATP gamma phosphate is transferred to the NDP beta phosphate via a ping-pong mechanism, using a phosphorylated active-site intermediate.</text>
</comment>
<dbReference type="PROSITE" id="PS51374">
    <property type="entry name" value="NDPK_LIKE"/>
    <property type="match status" value="1"/>
</dbReference>
<evidence type="ECO:0000256" key="11">
    <source>
        <dbReference type="RuleBase" id="RU004013"/>
    </source>
</evidence>
<dbReference type="Proteomes" id="UP001208567">
    <property type="component" value="Unassembled WGS sequence"/>
</dbReference>
<proteinExistence type="inferred from homology"/>
<reference evidence="13 14" key="1">
    <citation type="journal article" date="2024" name="Int. J. Syst. Evol. Microbiol.">
        <title>Clostridium omnivorum sp. nov., isolated from anoxic soil under the treatment of reductive soil disinfestation.</title>
        <authorList>
            <person name="Ueki A."/>
            <person name="Tonouchi A."/>
            <person name="Kaku N."/>
            <person name="Honma S."/>
            <person name="Ueki K."/>
        </authorList>
    </citation>
    <scope>NUCLEOTIDE SEQUENCE [LARGE SCALE GENOMIC DNA]</scope>
    <source>
        <strain evidence="13 14">E14</strain>
    </source>
</reference>
<comment type="catalytic activity">
    <reaction evidence="8">
        <text>a ribonucleoside 5'-diphosphate + ATP = a ribonucleoside 5'-triphosphate + ADP</text>
        <dbReference type="Rhea" id="RHEA:18113"/>
        <dbReference type="ChEBI" id="CHEBI:30616"/>
        <dbReference type="ChEBI" id="CHEBI:57930"/>
        <dbReference type="ChEBI" id="CHEBI:61557"/>
        <dbReference type="ChEBI" id="CHEBI:456216"/>
        <dbReference type="EC" id="2.7.4.6"/>
    </reaction>
</comment>
<dbReference type="EC" id="2.7.4.6" evidence="8 11"/>
<evidence type="ECO:0000256" key="5">
    <source>
        <dbReference type="ARBA" id="ARBA00022777"/>
    </source>
</evidence>
<dbReference type="SUPFAM" id="SSF54919">
    <property type="entry name" value="Nucleoside diphosphate kinase, NDK"/>
    <property type="match status" value="1"/>
</dbReference>
<dbReference type="InterPro" id="IPR034907">
    <property type="entry name" value="NDK-like_dom"/>
</dbReference>
<dbReference type="EMBL" id="BRXR01000001">
    <property type="protein sequence ID" value="GLC32127.1"/>
    <property type="molecule type" value="Genomic_DNA"/>
</dbReference>
<keyword evidence="4 8" id="KW-0547">Nucleotide-binding</keyword>
<dbReference type="GO" id="GO:0016301">
    <property type="term" value="F:kinase activity"/>
    <property type="evidence" value="ECO:0007669"/>
    <property type="project" value="UniProtKB-KW"/>
</dbReference>
<evidence type="ECO:0000256" key="10">
    <source>
        <dbReference type="RuleBase" id="RU004011"/>
    </source>
</evidence>
<keyword evidence="6 8" id="KW-0067">ATP-binding</keyword>
<keyword evidence="8" id="KW-0963">Cytoplasm</keyword>
<comment type="caution">
    <text evidence="8 9">Lacks conserved residue(s) required for the propagation of feature annotation.</text>
</comment>
<dbReference type="Pfam" id="PF00334">
    <property type="entry name" value="NDK"/>
    <property type="match status" value="1"/>
</dbReference>
<dbReference type="NCBIfam" id="NF001908">
    <property type="entry name" value="PRK00668.1"/>
    <property type="match status" value="1"/>
</dbReference>
<feature type="domain" description="Nucleoside diphosphate kinase-like" evidence="12">
    <location>
        <begin position="1"/>
        <end position="138"/>
    </location>
</feature>
<dbReference type="CDD" id="cd04413">
    <property type="entry name" value="NDPk_I"/>
    <property type="match status" value="1"/>
</dbReference>
<keyword evidence="8" id="KW-0460">Magnesium</keyword>
<dbReference type="InterPro" id="IPR023005">
    <property type="entry name" value="Nucleoside_diP_kinase_AS"/>
</dbReference>
<protein>
    <recommendedName>
        <fullName evidence="8 11">Nucleoside diphosphate kinase</fullName>
        <shortName evidence="8">NDK</shortName>
        <shortName evidence="8">NDP kinase</shortName>
        <ecNumber evidence="8 11">2.7.4.6</ecNumber>
    </recommendedName>
    <alternativeName>
        <fullName evidence="8">Nucleoside-2-P kinase</fullName>
    </alternativeName>
</protein>
<dbReference type="PROSITE" id="PS00469">
    <property type="entry name" value="NDPK"/>
    <property type="match status" value="1"/>
</dbReference>
<sequence>MENTLVLIKPDGVKRKLVGDIINCYEEKALNIEALELIMPSRELAEAHYEEHKGRPYFEELIKYITEGPICAMVLSGKDAVAIVRRLNGDKDPEKAELGSIRGRFAFDKTRNLVHASDSIEHAEREIKIWFKNYKTNR</sequence>
<feature type="binding site" evidence="8">
    <location>
        <position position="112"/>
    </location>
    <ligand>
        <name>ATP</name>
        <dbReference type="ChEBI" id="CHEBI:30616"/>
    </ligand>
</feature>
<feature type="binding site" evidence="8">
    <location>
        <position position="57"/>
    </location>
    <ligand>
        <name>ATP</name>
        <dbReference type="ChEBI" id="CHEBI:30616"/>
    </ligand>
</feature>
<dbReference type="SMART" id="SM00562">
    <property type="entry name" value="NDK"/>
    <property type="match status" value="1"/>
</dbReference>
<comment type="similarity">
    <text evidence="2 8 9 10">Belongs to the NDK family.</text>
</comment>
<comment type="cofactor">
    <cofactor evidence="1 8">
        <name>Mg(2+)</name>
        <dbReference type="ChEBI" id="CHEBI:18420"/>
    </cofactor>
</comment>
<name>A0ABQ5NA29_9CLOT</name>
<dbReference type="RefSeq" id="WP_264851436.1">
    <property type="nucleotide sequence ID" value="NZ_BRXR01000001.1"/>
</dbReference>
<keyword evidence="8" id="KW-0597">Phosphoprotein</keyword>
<evidence type="ECO:0000313" key="13">
    <source>
        <dbReference type="EMBL" id="GLC32127.1"/>
    </source>
</evidence>
<keyword evidence="14" id="KW-1185">Reference proteome</keyword>
<evidence type="ECO:0000313" key="14">
    <source>
        <dbReference type="Proteomes" id="UP001208567"/>
    </source>
</evidence>
<feature type="binding site" evidence="8">
    <location>
        <position position="85"/>
    </location>
    <ligand>
        <name>ATP</name>
        <dbReference type="ChEBI" id="CHEBI:30616"/>
    </ligand>
</feature>
<accession>A0ABQ5NA29</accession>
<comment type="caution">
    <text evidence="13">The sequence shown here is derived from an EMBL/GenBank/DDBJ whole genome shotgun (WGS) entry which is preliminary data.</text>
</comment>
<evidence type="ECO:0000256" key="4">
    <source>
        <dbReference type="ARBA" id="ARBA00022741"/>
    </source>
</evidence>
<keyword evidence="8" id="KW-0479">Metal-binding</keyword>
<dbReference type="HAMAP" id="MF_00451">
    <property type="entry name" value="NDP_kinase"/>
    <property type="match status" value="1"/>
</dbReference>
<dbReference type="InterPro" id="IPR001564">
    <property type="entry name" value="Nucleoside_diP_kinase"/>
</dbReference>